<reference evidence="3 4" key="1">
    <citation type="journal article" date="2014" name="BMC Genomics">
        <title>Comparative genomics of the major fungal agents of human and animal Sporotrichosis: Sporothrix schenckii and Sporothrix brasiliensis.</title>
        <authorList>
            <person name="Teixeira M.M."/>
            <person name="de Almeida L.G."/>
            <person name="Kubitschek-Barreira P."/>
            <person name="Alves F.L."/>
            <person name="Kioshima E.S."/>
            <person name="Abadio A.K."/>
            <person name="Fernandes L."/>
            <person name="Derengowski L.S."/>
            <person name="Ferreira K.S."/>
            <person name="Souza R.C."/>
            <person name="Ruiz J.C."/>
            <person name="de Andrade N.C."/>
            <person name="Paes H.C."/>
            <person name="Nicola A.M."/>
            <person name="Albuquerque P."/>
            <person name="Gerber A.L."/>
            <person name="Martins V.P."/>
            <person name="Peconick L.D."/>
            <person name="Neto A.V."/>
            <person name="Chaucanez C.B."/>
            <person name="Silva P.A."/>
            <person name="Cunha O.L."/>
            <person name="de Oliveira F.F."/>
            <person name="dos Santos T.C."/>
            <person name="Barros A.L."/>
            <person name="Soares M.A."/>
            <person name="de Oliveira L.M."/>
            <person name="Marini M.M."/>
            <person name="Villalobos-Duno H."/>
            <person name="Cunha M.M."/>
            <person name="de Hoog S."/>
            <person name="da Silveira J.F."/>
            <person name="Henrissat B."/>
            <person name="Nino-Vega G.A."/>
            <person name="Cisalpino P.S."/>
            <person name="Mora-Montes H.M."/>
            <person name="Almeida S.R."/>
            <person name="Stajich J.E."/>
            <person name="Lopes-Bezerra L.M."/>
            <person name="Vasconcelos A.T."/>
            <person name="Felipe M.S."/>
        </authorList>
    </citation>
    <scope>NUCLEOTIDE SEQUENCE [LARGE SCALE GENOMIC DNA]</scope>
    <source>
        <strain evidence="3 4">1099-18</strain>
    </source>
</reference>
<feature type="region of interest" description="Disordered" evidence="1">
    <location>
        <begin position="841"/>
        <end position="868"/>
    </location>
</feature>
<name>A0A0F2MAN8_SPOSC</name>
<dbReference type="RefSeq" id="XP_016589434.1">
    <property type="nucleotide sequence ID" value="XM_016729065.1"/>
</dbReference>
<accession>A0A0F2MAN8</accession>
<evidence type="ECO:0000256" key="1">
    <source>
        <dbReference type="SAM" id="MobiDB-lite"/>
    </source>
</evidence>
<organism evidence="3 4">
    <name type="scientific">Sporothrix schenckii 1099-18</name>
    <dbReference type="NCBI Taxonomy" id="1397361"/>
    <lineage>
        <taxon>Eukaryota</taxon>
        <taxon>Fungi</taxon>
        <taxon>Dikarya</taxon>
        <taxon>Ascomycota</taxon>
        <taxon>Pezizomycotina</taxon>
        <taxon>Sordariomycetes</taxon>
        <taxon>Sordariomycetidae</taxon>
        <taxon>Ophiostomatales</taxon>
        <taxon>Ophiostomataceae</taxon>
        <taxon>Sporothrix</taxon>
    </lineage>
</organism>
<proteinExistence type="predicted"/>
<dbReference type="EMBL" id="AXCR01000006">
    <property type="protein sequence ID" value="KJR86758.1"/>
    <property type="molecule type" value="Genomic_DNA"/>
</dbReference>
<dbReference type="Pfam" id="PF13919">
    <property type="entry name" value="ASXH"/>
    <property type="match status" value="1"/>
</dbReference>
<dbReference type="Proteomes" id="UP000033710">
    <property type="component" value="Unassembled WGS sequence"/>
</dbReference>
<protein>
    <recommendedName>
        <fullName evidence="2">ASX DEUBAD domain-containing protein</fullName>
    </recommendedName>
</protein>
<evidence type="ECO:0000313" key="4">
    <source>
        <dbReference type="Proteomes" id="UP000033710"/>
    </source>
</evidence>
<feature type="compositionally biased region" description="Basic and acidic residues" evidence="1">
    <location>
        <begin position="188"/>
        <end position="197"/>
    </location>
</feature>
<feature type="region of interest" description="Disordered" evidence="1">
    <location>
        <begin position="462"/>
        <end position="506"/>
    </location>
</feature>
<feature type="domain" description="ASX DEUBAD" evidence="2">
    <location>
        <begin position="272"/>
        <end position="401"/>
    </location>
</feature>
<dbReference type="AlphaFoldDB" id="A0A0F2MAN8"/>
<gene>
    <name evidence="3" type="ORF">SPSK_02190</name>
</gene>
<feature type="compositionally biased region" description="Polar residues" evidence="1">
    <location>
        <begin position="475"/>
        <end position="490"/>
    </location>
</feature>
<sequence length="1056" mass="114124">MDYSSPLSSPPASSIICGYESDRDPGQDADHNHKIDRPPSIDPDEALSEVDFILTSPRADSPPGAEIVVQVDREHDEPIGEPVHDLIDVAASEPDVATIATEEIHSSPPYTANAFAVVKALLPVPKAKRVQKRESKQSQGKAEPEDKEESEEAPVQRSRARSKSETKTPARTPRKATSKQSTVVAEENSTKTGDHDTQQPAATEPDVPAVPAVTTTRSGRRVVQKHYGDEPSPPSAKVTTRTRTPAKAKDETAKTNKAAPSTSASAAVAVMRRRKQAAARWQTDFVLANTRSPLTQFDLRTLLCQPEAWDVLDADEKRGVLARLPPGAVVLDRDTPELARPDVAALENDNNFRHDCARYRSDLAAGFYNKQWLEEAFEAHAMRSTGLFDAYVLDSFESSWGVTVPDELRPEAHRAKKVDEANVVPSTSLKRGRRASKADEAKAGDGDFVAAAAAAIEARTSNVLDGDEAQPVKPKTTTETDTSNKSLQRQKQARVDTAIDSVEEASSVPAKRKVSVDIDSADATEAVDVPMRSRKRMTPSMGTGVAAASQGPKDNDPVEDSIESNEPIRRHGIRATLYTIPVTFLRLCRLWSGRGRRAQPLGKLDLLVGHVKDGDELLHKRVPQDVRQLAARAHARQTQVLAHAGAGRRRQDHALGVGPDGLVANLDAEAGRRGVAAHDPGALVRVELGARRVELVDGEGDVVREEVERGAAVDDDGDVAQRLLIHGEGAPPQEAAVVLERLDADGVVHVARLPAGAAAGADAAHHRLDNGRGDPAERRVDGNVRGCAAKGQKRLLRVARQRQAELRHVVAAAAARHRRHQRAVLDGRAQLVRQVARARRAHGARQRVRQARKPQPQQPARDAVAVPEAARAQPNRLVARRQPGHRQVRVAQHALHKRPVGRPVRHAQVLVGNRAAREVALELGAKPARRHQRRLVVLRVDAREPLPHKPRVAAARVDDERQVVGARDHAGEVLNVVVGRGGEAAADGGGGRGRAGVGGRCGCGCAVCRVRPVGTAAGRDCLVPCRVQWPDRPIGVVPWPWPGAPSLCARDMAHER</sequence>
<feature type="region of interest" description="Disordered" evidence="1">
    <location>
        <begin position="535"/>
        <end position="562"/>
    </location>
</feature>
<feature type="region of interest" description="Disordered" evidence="1">
    <location>
        <begin position="1"/>
        <end position="44"/>
    </location>
</feature>
<reference evidence="3 4" key="2">
    <citation type="journal article" date="2015" name="Eukaryot. Cell">
        <title>Asexual propagation of a virulent clone complex in a human and feline outbreak of sporotrichosis.</title>
        <authorList>
            <person name="Teixeira Mde M."/>
            <person name="Rodrigues A.M."/>
            <person name="Tsui C.K."/>
            <person name="de Almeida L.G."/>
            <person name="Van Diepeningen A.D."/>
            <person name="van den Ende B.G."/>
            <person name="Fernandes G.F."/>
            <person name="Kano R."/>
            <person name="Hamelin R.C."/>
            <person name="Lopes-Bezerra L.M."/>
            <person name="Vasconcelos A.T."/>
            <person name="de Hoog S."/>
            <person name="de Camargo Z.P."/>
            <person name="Felipe M.S."/>
        </authorList>
    </citation>
    <scope>NUCLEOTIDE SEQUENCE [LARGE SCALE GENOMIC DNA]</scope>
    <source>
        <strain evidence="3 4">1099-18</strain>
    </source>
</reference>
<feature type="compositionally biased region" description="Low complexity" evidence="1">
    <location>
        <begin position="1"/>
        <end position="14"/>
    </location>
</feature>
<dbReference type="KEGG" id="ssck:SPSK_02190"/>
<evidence type="ECO:0000259" key="2">
    <source>
        <dbReference type="Pfam" id="PF13919"/>
    </source>
</evidence>
<feature type="compositionally biased region" description="Basic residues" evidence="1">
    <location>
        <begin position="841"/>
        <end position="852"/>
    </location>
</feature>
<dbReference type="VEuPathDB" id="FungiDB:SPSK_02190"/>
<feature type="region of interest" description="Disordered" evidence="1">
    <location>
        <begin position="123"/>
        <end position="265"/>
    </location>
</feature>
<evidence type="ECO:0000313" key="3">
    <source>
        <dbReference type="EMBL" id="KJR86758.1"/>
    </source>
</evidence>
<feature type="compositionally biased region" description="Basic and acidic residues" evidence="1">
    <location>
        <begin position="20"/>
        <end position="39"/>
    </location>
</feature>
<dbReference type="InterPro" id="IPR028020">
    <property type="entry name" value="ASX_DEUBAD_dom"/>
</dbReference>
<comment type="caution">
    <text evidence="3">The sequence shown here is derived from an EMBL/GenBank/DDBJ whole genome shotgun (WGS) entry which is preliminary data.</text>
</comment>
<dbReference type="OrthoDB" id="2289918at2759"/>
<feature type="compositionally biased region" description="Low complexity" evidence="1">
    <location>
        <begin position="255"/>
        <end position="265"/>
    </location>
</feature>
<dbReference type="GeneID" id="27664342"/>